<dbReference type="Proteomes" id="UP000828390">
    <property type="component" value="Unassembled WGS sequence"/>
</dbReference>
<dbReference type="CDD" id="cd12424">
    <property type="entry name" value="RRM3_hnRNPL_like"/>
    <property type="match status" value="1"/>
</dbReference>
<dbReference type="InterPro" id="IPR000504">
    <property type="entry name" value="RRM_dom"/>
</dbReference>
<comment type="caution">
    <text evidence="3">The sequence shown here is derived from an EMBL/GenBank/DDBJ whole genome shotgun (WGS) entry which is preliminary data.</text>
</comment>
<dbReference type="Pfam" id="PF22976">
    <property type="entry name" value="RRM_10"/>
    <property type="match status" value="1"/>
</dbReference>
<evidence type="ECO:0000313" key="4">
    <source>
        <dbReference type="Proteomes" id="UP000828390"/>
    </source>
</evidence>
<dbReference type="Gene3D" id="3.30.70.330">
    <property type="match status" value="2"/>
</dbReference>
<dbReference type="InterPro" id="IPR055204">
    <property type="entry name" value="HNRNPL_RRM"/>
</dbReference>
<organism evidence="3 4">
    <name type="scientific">Dreissena polymorpha</name>
    <name type="common">Zebra mussel</name>
    <name type="synonym">Mytilus polymorpha</name>
    <dbReference type="NCBI Taxonomy" id="45954"/>
    <lineage>
        <taxon>Eukaryota</taxon>
        <taxon>Metazoa</taxon>
        <taxon>Spiralia</taxon>
        <taxon>Lophotrochozoa</taxon>
        <taxon>Mollusca</taxon>
        <taxon>Bivalvia</taxon>
        <taxon>Autobranchia</taxon>
        <taxon>Heteroconchia</taxon>
        <taxon>Euheterodonta</taxon>
        <taxon>Imparidentia</taxon>
        <taxon>Neoheterodontei</taxon>
        <taxon>Myida</taxon>
        <taxon>Dreissenoidea</taxon>
        <taxon>Dreissenidae</taxon>
        <taxon>Dreissena</taxon>
    </lineage>
</organism>
<dbReference type="SUPFAM" id="SSF54928">
    <property type="entry name" value="RNA-binding domain, RBD"/>
    <property type="match status" value="2"/>
</dbReference>
<sequence length="358" mass="38847">MIASQGLVPCRCWCHHGNSADNAPRKGAPLLADPRFTAQPTPFEGRTSEYDDYGGDQQGYFQQKGYEAEGAYQGFGAPAVSRGMTSPQGRGMGGMGRGGMVSMGRGRGGAQGGYGEVSGYGGRGALQETPGYGAYADPQAADSFPQGCVLMIYGLSAAHMNCDRVFNLFCLYGNVVRVKFLKTKEGSAMIQMGDSSSVERAIFNLNGVFAFESKLVVTLSKQPYLQVVNNPHDLPDGTCSYKDFSSNSNNRFRNQEQAAKNRIIHTTEILHFFNAPPTITEDQIKQVFEEAGAKLPKKILQFPVKSGKSSSGLAEWENKQDSVEALILTNHVPVDNPEGGRPYYIKLCFSPSSIRETN</sequence>
<dbReference type="PANTHER" id="PTHR15592">
    <property type="entry name" value="MATRIN 3/NUCLEAR PROTEIN 220-RELATED"/>
    <property type="match status" value="1"/>
</dbReference>
<evidence type="ECO:0000259" key="2">
    <source>
        <dbReference type="PROSITE" id="PS50102"/>
    </source>
</evidence>
<dbReference type="CDD" id="cd12427">
    <property type="entry name" value="RRM4_hnRNPL_like"/>
    <property type="match status" value="1"/>
</dbReference>
<dbReference type="Pfam" id="PF13893">
    <property type="entry name" value="RRM_5"/>
    <property type="match status" value="1"/>
</dbReference>
<dbReference type="PROSITE" id="PS50102">
    <property type="entry name" value="RRM"/>
    <property type="match status" value="1"/>
</dbReference>
<dbReference type="SMART" id="SM00360">
    <property type="entry name" value="RRM"/>
    <property type="match status" value="1"/>
</dbReference>
<proteinExistence type="predicted"/>
<reference evidence="3" key="1">
    <citation type="journal article" date="2019" name="bioRxiv">
        <title>The Genome of the Zebra Mussel, Dreissena polymorpha: A Resource for Invasive Species Research.</title>
        <authorList>
            <person name="McCartney M.A."/>
            <person name="Auch B."/>
            <person name="Kono T."/>
            <person name="Mallez S."/>
            <person name="Zhang Y."/>
            <person name="Obille A."/>
            <person name="Becker A."/>
            <person name="Abrahante J.E."/>
            <person name="Garbe J."/>
            <person name="Badalamenti J.P."/>
            <person name="Herman A."/>
            <person name="Mangelson H."/>
            <person name="Liachko I."/>
            <person name="Sullivan S."/>
            <person name="Sone E.D."/>
            <person name="Koren S."/>
            <person name="Silverstein K.A.T."/>
            <person name="Beckman K.B."/>
            <person name="Gohl D.M."/>
        </authorList>
    </citation>
    <scope>NUCLEOTIDE SEQUENCE</scope>
    <source>
        <strain evidence="3">Duluth1</strain>
        <tissue evidence="3">Whole animal</tissue>
    </source>
</reference>
<dbReference type="EMBL" id="JAIWYP010000003">
    <property type="protein sequence ID" value="KAH3853179.1"/>
    <property type="molecule type" value="Genomic_DNA"/>
</dbReference>
<reference evidence="3" key="2">
    <citation type="submission" date="2020-11" db="EMBL/GenBank/DDBJ databases">
        <authorList>
            <person name="McCartney M.A."/>
            <person name="Auch B."/>
            <person name="Kono T."/>
            <person name="Mallez S."/>
            <person name="Becker A."/>
            <person name="Gohl D.M."/>
            <person name="Silverstein K.A.T."/>
            <person name="Koren S."/>
            <person name="Bechman K.B."/>
            <person name="Herman A."/>
            <person name="Abrahante J.E."/>
            <person name="Garbe J."/>
        </authorList>
    </citation>
    <scope>NUCLEOTIDE SEQUENCE</scope>
    <source>
        <strain evidence="3">Duluth1</strain>
        <tissue evidence="3">Whole animal</tissue>
    </source>
</reference>
<evidence type="ECO:0000256" key="1">
    <source>
        <dbReference type="PROSITE-ProRule" id="PRU00176"/>
    </source>
</evidence>
<dbReference type="AlphaFoldDB" id="A0A9D4L8E1"/>
<dbReference type="InterPro" id="IPR035979">
    <property type="entry name" value="RBD_domain_sf"/>
</dbReference>
<gene>
    <name evidence="3" type="ORF">DPMN_095701</name>
</gene>
<feature type="domain" description="RRM" evidence="2">
    <location>
        <begin position="148"/>
        <end position="222"/>
    </location>
</feature>
<keyword evidence="1" id="KW-0694">RNA-binding</keyword>
<dbReference type="InterPro" id="IPR012677">
    <property type="entry name" value="Nucleotide-bd_a/b_plait_sf"/>
</dbReference>
<dbReference type="GO" id="GO:0003723">
    <property type="term" value="F:RNA binding"/>
    <property type="evidence" value="ECO:0007669"/>
    <property type="project" value="UniProtKB-UniRule"/>
</dbReference>
<accession>A0A9D4L8E1</accession>
<evidence type="ECO:0000313" key="3">
    <source>
        <dbReference type="EMBL" id="KAH3853179.1"/>
    </source>
</evidence>
<protein>
    <recommendedName>
        <fullName evidence="2">RRM domain-containing protein</fullName>
    </recommendedName>
</protein>
<keyword evidence="4" id="KW-1185">Reference proteome</keyword>
<name>A0A9D4L8E1_DREPO</name>